<keyword evidence="3" id="KW-1185">Reference proteome</keyword>
<evidence type="ECO:0000313" key="2">
    <source>
        <dbReference type="EMBL" id="TWU09786.1"/>
    </source>
</evidence>
<name>A0A5C6BER1_9BACT</name>
<dbReference type="GO" id="GO:0016491">
    <property type="term" value="F:oxidoreductase activity"/>
    <property type="evidence" value="ECO:0007669"/>
    <property type="project" value="UniProtKB-KW"/>
</dbReference>
<proteinExistence type="predicted"/>
<comment type="caution">
    <text evidence="2">The sequence shown here is derived from an EMBL/GenBank/DDBJ whole genome shotgun (WGS) entry which is preliminary data.</text>
</comment>
<reference evidence="2 3" key="1">
    <citation type="journal article" date="2020" name="Antonie Van Leeuwenhoek">
        <title>Rhodopirellula heiligendammensis sp. nov., Rhodopirellula pilleata sp. nov., and Rhodopirellula solitaria sp. nov. isolated from natural or artificial marine surfaces in Northern Germany and California, USA, and emended description of the genus Rhodopirellula.</title>
        <authorList>
            <person name="Kallscheuer N."/>
            <person name="Wiegand S."/>
            <person name="Jogler M."/>
            <person name="Boedeker C."/>
            <person name="Peeters S.H."/>
            <person name="Rast P."/>
            <person name="Heuer A."/>
            <person name="Jetten M.S.M."/>
            <person name="Rohde M."/>
            <person name="Jogler C."/>
        </authorList>
    </citation>
    <scope>NUCLEOTIDE SEQUENCE [LARGE SCALE GENOMIC DNA]</scope>
    <source>
        <strain evidence="2 3">Poly21</strain>
    </source>
</reference>
<dbReference type="PANTHER" id="PTHR43162:SF1">
    <property type="entry name" value="PRESTALK A DIFFERENTIATION PROTEIN A"/>
    <property type="match status" value="1"/>
</dbReference>
<dbReference type="Proteomes" id="UP000319908">
    <property type="component" value="Unassembled WGS sequence"/>
</dbReference>
<dbReference type="EC" id="1.7.-.-" evidence="2"/>
<accession>A0A5C6BER1</accession>
<dbReference type="SUPFAM" id="SSF51735">
    <property type="entry name" value="NAD(P)-binding Rossmann-fold domains"/>
    <property type="match status" value="1"/>
</dbReference>
<feature type="domain" description="NAD(P)-binding" evidence="1">
    <location>
        <begin position="17"/>
        <end position="182"/>
    </location>
</feature>
<dbReference type="InterPro" id="IPR036291">
    <property type="entry name" value="NAD(P)-bd_dom_sf"/>
</dbReference>
<organism evidence="2 3">
    <name type="scientific">Allorhodopirellula heiligendammensis</name>
    <dbReference type="NCBI Taxonomy" id="2714739"/>
    <lineage>
        <taxon>Bacteria</taxon>
        <taxon>Pseudomonadati</taxon>
        <taxon>Planctomycetota</taxon>
        <taxon>Planctomycetia</taxon>
        <taxon>Pirellulales</taxon>
        <taxon>Pirellulaceae</taxon>
        <taxon>Allorhodopirellula</taxon>
    </lineage>
</organism>
<evidence type="ECO:0000259" key="1">
    <source>
        <dbReference type="Pfam" id="PF13460"/>
    </source>
</evidence>
<evidence type="ECO:0000313" key="3">
    <source>
        <dbReference type="Proteomes" id="UP000319908"/>
    </source>
</evidence>
<dbReference type="EMBL" id="SJPU01000007">
    <property type="protein sequence ID" value="TWU09786.1"/>
    <property type="molecule type" value="Genomic_DNA"/>
</dbReference>
<keyword evidence="2" id="KW-0560">Oxidoreductase</keyword>
<dbReference type="Gene3D" id="3.90.25.10">
    <property type="entry name" value="UDP-galactose 4-epimerase, domain 1"/>
    <property type="match status" value="1"/>
</dbReference>
<dbReference type="InterPro" id="IPR016040">
    <property type="entry name" value="NAD(P)-bd_dom"/>
</dbReference>
<dbReference type="PANTHER" id="PTHR43162">
    <property type="match status" value="1"/>
</dbReference>
<dbReference type="Pfam" id="PF13460">
    <property type="entry name" value="NAD_binding_10"/>
    <property type="match status" value="1"/>
</dbReference>
<dbReference type="Gene3D" id="3.40.50.720">
    <property type="entry name" value="NAD(P)-binding Rossmann-like Domain"/>
    <property type="match status" value="1"/>
</dbReference>
<sequence>MPNYTQTVRRPRVAIAGATGQVGAALVQTLSGDRIDVVALTRDPGNGRIPTSVDVAKIDFEVPRTLMDALQGTDRLFLAHGTSDRQVANEIAIIDAVVAAGISHIVKLSAMGPPTRLHPFNWHIEIEAHLAKQDIGYAVLRSGPFVNGLARAGATVIDGTWGGAAGEGRVNLVDTRDVADVARIALLDDNSTGSQRAYHLTGPNAVSMPEVALELSRLLGQMVEYRHRDRAEHRKLLIESGASDMAADLRLGLDRLFKDSVLAETTNTILDVTGKKARSVSGWLSDNLSLFQRT</sequence>
<dbReference type="OrthoDB" id="267890at2"/>
<dbReference type="InterPro" id="IPR051604">
    <property type="entry name" value="Ergot_Alk_Oxidoreductase"/>
</dbReference>
<gene>
    <name evidence="2" type="primary">azoB</name>
    <name evidence="2" type="ORF">Poly21_54520</name>
</gene>
<dbReference type="AlphaFoldDB" id="A0A5C6BER1"/>
<protein>
    <submittedName>
        <fullName evidence="2">NAD(P)H azoreductase</fullName>
        <ecNumber evidence="2">1.7.-.-</ecNumber>
    </submittedName>
</protein>